<evidence type="ECO:0000256" key="9">
    <source>
        <dbReference type="ARBA" id="ARBA00023328"/>
    </source>
</evidence>
<dbReference type="GO" id="GO:0000444">
    <property type="term" value="C:MIS12/MIND type complex"/>
    <property type="evidence" value="ECO:0007669"/>
    <property type="project" value="TreeGrafter"/>
</dbReference>
<evidence type="ECO:0000256" key="3">
    <source>
        <dbReference type="ARBA" id="ARBA00022454"/>
    </source>
</evidence>
<dbReference type="Proteomes" id="UP000593566">
    <property type="component" value="Unassembled WGS sequence"/>
</dbReference>
<dbReference type="GO" id="GO:0051301">
    <property type="term" value="P:cell division"/>
    <property type="evidence" value="ECO:0007669"/>
    <property type="project" value="UniProtKB-KW"/>
</dbReference>
<comment type="caution">
    <text evidence="10">The sequence shown here is derived from an EMBL/GenBank/DDBJ whole genome shotgun (WGS) entry which is preliminary data.</text>
</comment>
<dbReference type="PANTHER" id="PTHR14527">
    <property type="entry name" value="PROTEIN MIS12 HOMOLOG"/>
    <property type="match status" value="1"/>
</dbReference>
<dbReference type="PANTHER" id="PTHR14527:SF2">
    <property type="entry name" value="PROTEIN MIS12 HOMOLOG"/>
    <property type="match status" value="1"/>
</dbReference>
<keyword evidence="7" id="KW-0175">Coiled coil</keyword>
<reference evidence="10 11" key="1">
    <citation type="journal article" date="2020" name="Genomics">
        <title>Complete, high-quality genomes from long-read metagenomic sequencing of two wolf lichen thalli reveals enigmatic genome architecture.</title>
        <authorList>
            <person name="McKenzie S.K."/>
            <person name="Walston R.F."/>
            <person name="Allen J.L."/>
        </authorList>
    </citation>
    <scope>NUCLEOTIDE SEQUENCE [LARGE SCALE GENOMIC DNA]</scope>
    <source>
        <strain evidence="10">WasteWater1</strain>
    </source>
</reference>
<evidence type="ECO:0000256" key="6">
    <source>
        <dbReference type="ARBA" id="ARBA00022838"/>
    </source>
</evidence>
<name>A0A8H6C780_9LECA</name>
<evidence type="ECO:0000313" key="11">
    <source>
        <dbReference type="Proteomes" id="UP000593566"/>
    </source>
</evidence>
<dbReference type="GO" id="GO:0005634">
    <property type="term" value="C:nucleus"/>
    <property type="evidence" value="ECO:0007669"/>
    <property type="project" value="InterPro"/>
</dbReference>
<evidence type="ECO:0000313" key="10">
    <source>
        <dbReference type="EMBL" id="KAF6217914.1"/>
    </source>
</evidence>
<evidence type="ECO:0008006" key="12">
    <source>
        <dbReference type="Google" id="ProtNLM"/>
    </source>
</evidence>
<dbReference type="EMBL" id="JACCJB010000024">
    <property type="protein sequence ID" value="KAF6217914.1"/>
    <property type="molecule type" value="Genomic_DNA"/>
</dbReference>
<organism evidence="10 11">
    <name type="scientific">Letharia lupina</name>
    <dbReference type="NCBI Taxonomy" id="560253"/>
    <lineage>
        <taxon>Eukaryota</taxon>
        <taxon>Fungi</taxon>
        <taxon>Dikarya</taxon>
        <taxon>Ascomycota</taxon>
        <taxon>Pezizomycotina</taxon>
        <taxon>Lecanoromycetes</taxon>
        <taxon>OSLEUM clade</taxon>
        <taxon>Lecanoromycetidae</taxon>
        <taxon>Lecanorales</taxon>
        <taxon>Lecanorineae</taxon>
        <taxon>Parmeliaceae</taxon>
        <taxon>Letharia</taxon>
    </lineage>
</organism>
<sequence length="317" mass="34897">MTDPNRQADALLTEHFQYTPLSLIDDIINAVNTIIYQAIEALENGLLSIPPKQLGFARHQSPSTISIPDTDGDGNLEYPEATTELENGVHQLETLLESTVDKSFDKFEIYTLRNILTIPDDLSPWMRLAHYEDIQLPISSSAPTPESILLLRRKLQETRKLNLALRSTHARNATLISQLNTLLSPPTAADGPSLAFLTSHTNPAAQSLNLSFSPSSKDTTPLTTNAQFATSQLPALKKLVAELRPKMQELREGPGGKVDWDGEREKRRAYIESGVRRHVGVGRENGETVGGEIRARDEVEGLESVVGALGQGSRMEE</sequence>
<evidence type="ECO:0000256" key="5">
    <source>
        <dbReference type="ARBA" id="ARBA00022776"/>
    </source>
</evidence>
<keyword evidence="3" id="KW-0158">Chromosome</keyword>
<accession>A0A8H6C780</accession>
<dbReference type="GO" id="GO:0000070">
    <property type="term" value="P:mitotic sister chromatid segregation"/>
    <property type="evidence" value="ECO:0007669"/>
    <property type="project" value="TreeGrafter"/>
</dbReference>
<dbReference type="InterPro" id="IPR008685">
    <property type="entry name" value="Centromere_Mis12"/>
</dbReference>
<keyword evidence="5" id="KW-0498">Mitosis</keyword>
<keyword evidence="8" id="KW-0131">Cell cycle</keyword>
<proteinExistence type="inferred from homology"/>
<evidence type="ECO:0000256" key="4">
    <source>
        <dbReference type="ARBA" id="ARBA00022618"/>
    </source>
</evidence>
<evidence type="ECO:0000256" key="8">
    <source>
        <dbReference type="ARBA" id="ARBA00023306"/>
    </source>
</evidence>
<protein>
    <recommendedName>
        <fullName evidence="12">Mis12 domain-containing protein</fullName>
    </recommendedName>
</protein>
<evidence type="ECO:0000256" key="1">
    <source>
        <dbReference type="ARBA" id="ARBA00004629"/>
    </source>
</evidence>
<evidence type="ECO:0000256" key="7">
    <source>
        <dbReference type="ARBA" id="ARBA00023054"/>
    </source>
</evidence>
<keyword evidence="11" id="KW-1185">Reference proteome</keyword>
<comment type="similarity">
    <text evidence="2">Belongs to the mis12 family.</text>
</comment>
<dbReference type="RefSeq" id="XP_037147349.1">
    <property type="nucleotide sequence ID" value="XM_037297224.1"/>
</dbReference>
<gene>
    <name evidence="10" type="ORF">HO133_006326</name>
</gene>
<evidence type="ECO:0000256" key="2">
    <source>
        <dbReference type="ARBA" id="ARBA00008643"/>
    </source>
</evidence>
<keyword evidence="9" id="KW-0137">Centromere</keyword>
<dbReference type="AlphaFoldDB" id="A0A8H6C780"/>
<keyword evidence="4" id="KW-0132">Cell division</keyword>
<dbReference type="Pfam" id="PF05859">
    <property type="entry name" value="Mis12"/>
    <property type="match status" value="1"/>
</dbReference>
<dbReference type="GeneID" id="59334727"/>
<dbReference type="GO" id="GO:0051382">
    <property type="term" value="P:kinetochore assembly"/>
    <property type="evidence" value="ECO:0007669"/>
    <property type="project" value="TreeGrafter"/>
</dbReference>
<comment type="subcellular location">
    <subcellularLocation>
        <location evidence="1">Chromosome</location>
        <location evidence="1">Centromere</location>
        <location evidence="1">Kinetochore</location>
    </subcellularLocation>
</comment>
<keyword evidence="6" id="KW-0995">Kinetochore</keyword>